<feature type="compositionally biased region" description="Polar residues" evidence="1">
    <location>
        <begin position="29"/>
        <end position="45"/>
    </location>
</feature>
<feature type="domain" description="Leucine-rich repeat-containing protein 37 N-terminal" evidence="2">
    <location>
        <begin position="1"/>
        <end position="66"/>
    </location>
</feature>
<organism evidence="3 4">
    <name type="scientific">Sarcoptes scabiei</name>
    <name type="common">Itch mite</name>
    <name type="synonym">Acarus scabiei</name>
    <dbReference type="NCBI Taxonomy" id="52283"/>
    <lineage>
        <taxon>Eukaryota</taxon>
        <taxon>Metazoa</taxon>
        <taxon>Ecdysozoa</taxon>
        <taxon>Arthropoda</taxon>
        <taxon>Chelicerata</taxon>
        <taxon>Arachnida</taxon>
        <taxon>Acari</taxon>
        <taxon>Acariformes</taxon>
        <taxon>Sarcoptiformes</taxon>
        <taxon>Astigmata</taxon>
        <taxon>Psoroptidia</taxon>
        <taxon>Sarcoptoidea</taxon>
        <taxon>Sarcoptidae</taxon>
        <taxon>Sarcoptinae</taxon>
        <taxon>Sarcoptes</taxon>
    </lineage>
</organism>
<evidence type="ECO:0000259" key="2">
    <source>
        <dbReference type="Pfam" id="PF15779"/>
    </source>
</evidence>
<feature type="non-terminal residue" evidence="3">
    <location>
        <position position="113"/>
    </location>
</feature>
<feature type="region of interest" description="Disordered" evidence="1">
    <location>
        <begin position="1"/>
        <end position="45"/>
    </location>
</feature>
<gene>
    <name evidence="3" type="ORF">QR98_0004930</name>
</gene>
<protein>
    <recommendedName>
        <fullName evidence="2">Leucine-rich repeat-containing protein 37 N-terminal domain-containing protein</fullName>
    </recommendedName>
</protein>
<sequence length="113" mass="12087">MQMTLTQSTEPLKELVTQSPGDNEMTVPTAGQHQAQHPTSPSVIAQPSKMELTITLVPTAKAGHSPSLKKTTDLHPGQVQTQHSTLTEVTDQPLNAAATINVCELCTCKDETL</sequence>
<dbReference type="Pfam" id="PF15779">
    <property type="entry name" value="LRRC37"/>
    <property type="match status" value="1"/>
</dbReference>
<feature type="compositionally biased region" description="Polar residues" evidence="1">
    <location>
        <begin position="1"/>
        <end position="21"/>
    </location>
</feature>
<dbReference type="AlphaFoldDB" id="A0A131ZTJ8"/>
<reference evidence="3 4" key="1">
    <citation type="journal article" date="2015" name="Parasit. Vectors">
        <title>Draft genome of the scabies mite.</title>
        <authorList>
            <person name="Rider S.D.Jr."/>
            <person name="Morgan M.S."/>
            <person name="Arlian L.G."/>
        </authorList>
    </citation>
    <scope>NUCLEOTIDE SEQUENCE [LARGE SCALE GENOMIC DNA]</scope>
    <source>
        <strain evidence="3">Arlian Lab</strain>
    </source>
</reference>
<comment type="caution">
    <text evidence="3">The sequence shown here is derived from an EMBL/GenBank/DDBJ whole genome shotgun (WGS) entry which is preliminary data.</text>
</comment>
<dbReference type="VEuPathDB" id="VectorBase:SSCA000730"/>
<dbReference type="Proteomes" id="UP000616769">
    <property type="component" value="Unassembled WGS sequence"/>
</dbReference>
<evidence type="ECO:0000256" key="1">
    <source>
        <dbReference type="SAM" id="MobiDB-lite"/>
    </source>
</evidence>
<evidence type="ECO:0000313" key="3">
    <source>
        <dbReference type="EMBL" id="KPM01843.1"/>
    </source>
</evidence>
<proteinExistence type="predicted"/>
<accession>A0A131ZTJ8</accession>
<name>A0A131ZTJ8_SARSC</name>
<dbReference type="EMBL" id="JXLN01000893">
    <property type="protein sequence ID" value="KPM01843.1"/>
    <property type="molecule type" value="Genomic_DNA"/>
</dbReference>
<evidence type="ECO:0000313" key="4">
    <source>
        <dbReference type="Proteomes" id="UP000616769"/>
    </source>
</evidence>
<dbReference type="InterPro" id="IPR032754">
    <property type="entry name" value="LRRC37_N"/>
</dbReference>
<feature type="region of interest" description="Disordered" evidence="1">
    <location>
        <begin position="62"/>
        <end position="85"/>
    </location>
</feature>